<dbReference type="InterPro" id="IPR008927">
    <property type="entry name" value="6-PGluconate_DH-like_C_sf"/>
</dbReference>
<evidence type="ECO:0000256" key="2">
    <source>
        <dbReference type="ARBA" id="ARBA00023027"/>
    </source>
</evidence>
<keyword evidence="1" id="KW-0560">Oxidoreductase</keyword>
<dbReference type="PIRSF" id="PIRSF000103">
    <property type="entry name" value="HIBADH"/>
    <property type="match status" value="1"/>
</dbReference>
<accession>A0A7J3VS01</accession>
<organism evidence="5">
    <name type="scientific">Caldiarchaeum subterraneum</name>
    <dbReference type="NCBI Taxonomy" id="311458"/>
    <lineage>
        <taxon>Archaea</taxon>
        <taxon>Nitrososphaerota</taxon>
        <taxon>Candidatus Caldarchaeales</taxon>
        <taxon>Candidatus Caldarchaeaceae</taxon>
        <taxon>Candidatus Caldarchaeum</taxon>
    </lineage>
</organism>
<dbReference type="GO" id="GO:0051287">
    <property type="term" value="F:NAD binding"/>
    <property type="evidence" value="ECO:0007669"/>
    <property type="project" value="InterPro"/>
</dbReference>
<dbReference type="SUPFAM" id="SSF51735">
    <property type="entry name" value="NAD(P)-binding Rossmann-fold domains"/>
    <property type="match status" value="1"/>
</dbReference>
<reference evidence="5" key="1">
    <citation type="journal article" date="2020" name="mSystems">
        <title>Genome- and Community-Level Interaction Insights into Carbon Utilization and Element Cycling Functions of Hydrothermarchaeota in Hydrothermal Sediment.</title>
        <authorList>
            <person name="Zhou Z."/>
            <person name="Liu Y."/>
            <person name="Xu W."/>
            <person name="Pan J."/>
            <person name="Luo Z.H."/>
            <person name="Li M."/>
        </authorList>
    </citation>
    <scope>NUCLEOTIDE SEQUENCE [LARGE SCALE GENOMIC DNA]</scope>
    <source>
        <strain evidence="5">SpSt-1074</strain>
    </source>
</reference>
<feature type="domain" description="6-phosphogluconate dehydrogenase NADP-binding" evidence="3">
    <location>
        <begin position="32"/>
        <end position="189"/>
    </location>
</feature>
<dbReference type="PANTHER" id="PTHR43060">
    <property type="entry name" value="3-HYDROXYISOBUTYRATE DEHYDROGENASE-LIKE 1, MITOCHONDRIAL-RELATED"/>
    <property type="match status" value="1"/>
</dbReference>
<proteinExistence type="predicted"/>
<name>A0A7J3VS01_CALS0</name>
<dbReference type="InterPro" id="IPR036291">
    <property type="entry name" value="NAD(P)-bd_dom_sf"/>
</dbReference>
<dbReference type="Gene3D" id="3.40.50.720">
    <property type="entry name" value="NAD(P)-binding Rossmann-like Domain"/>
    <property type="match status" value="1"/>
</dbReference>
<dbReference type="InterPro" id="IPR006115">
    <property type="entry name" value="6PGDH_NADP-bd"/>
</dbReference>
<dbReference type="GO" id="GO:0050661">
    <property type="term" value="F:NADP binding"/>
    <property type="evidence" value="ECO:0007669"/>
    <property type="project" value="InterPro"/>
</dbReference>
<dbReference type="InterPro" id="IPR015815">
    <property type="entry name" value="HIBADH-related"/>
</dbReference>
<evidence type="ECO:0000259" key="3">
    <source>
        <dbReference type="Pfam" id="PF03446"/>
    </source>
</evidence>
<evidence type="ECO:0000313" key="5">
    <source>
        <dbReference type="EMBL" id="HHM43934.1"/>
    </source>
</evidence>
<sequence length="327" mass="34789">MPTHATSAPYRWRNFGIWASSLSRQVPDAVSVGVIGVGSMGGAIVERLLALGYRVSVWDVVSDRIAESVARGASPTGSAAELVSSHEFIIASLPSPQAVENTFTDPRLVESLRPGSITIDMSTVGPNTSRKVYRVFSRKGAHYLDAPVSGGPRRAAAGKLTISVGGDYDAFLKGEPLLKALGEKVFYVGGPGSGSTMKLINQLLVFAHSYAAMEALVLCKALNVDPAKMYEVVTAGSGNSFMFQEMVKLALGGQLWGGRTELLIKDIRLTSRMAVESGLSLSLCRFLSDIAEKMDYAGLGGEDAVKGFLEYVAGASQNKEQESKSTR</sequence>
<feature type="domain" description="3-hydroxyisobutyrate dehydrogenase-like NAD-binding" evidence="4">
    <location>
        <begin position="192"/>
        <end position="304"/>
    </location>
</feature>
<dbReference type="GO" id="GO:0016491">
    <property type="term" value="F:oxidoreductase activity"/>
    <property type="evidence" value="ECO:0007669"/>
    <property type="project" value="UniProtKB-KW"/>
</dbReference>
<dbReference type="EMBL" id="DRXH01000049">
    <property type="protein sequence ID" value="HHM43934.1"/>
    <property type="molecule type" value="Genomic_DNA"/>
</dbReference>
<keyword evidence="2" id="KW-0520">NAD</keyword>
<dbReference type="PANTHER" id="PTHR43060:SF15">
    <property type="entry name" value="3-HYDROXYISOBUTYRATE DEHYDROGENASE-LIKE 1, MITOCHONDRIAL-RELATED"/>
    <property type="match status" value="1"/>
</dbReference>
<dbReference type="SUPFAM" id="SSF48179">
    <property type="entry name" value="6-phosphogluconate dehydrogenase C-terminal domain-like"/>
    <property type="match status" value="1"/>
</dbReference>
<dbReference type="InterPro" id="IPR029154">
    <property type="entry name" value="HIBADH-like_NADP-bd"/>
</dbReference>
<dbReference type="Pfam" id="PF14833">
    <property type="entry name" value="NAD_binding_11"/>
    <property type="match status" value="1"/>
</dbReference>
<dbReference type="Gene3D" id="1.10.1040.10">
    <property type="entry name" value="N-(1-d-carboxylethyl)-l-norvaline Dehydrogenase, domain 2"/>
    <property type="match status" value="1"/>
</dbReference>
<protein>
    <submittedName>
        <fullName evidence="5">NAD(P)-dependent oxidoreductase</fullName>
    </submittedName>
</protein>
<dbReference type="Pfam" id="PF03446">
    <property type="entry name" value="NAD_binding_2"/>
    <property type="match status" value="1"/>
</dbReference>
<gene>
    <name evidence="5" type="ORF">ENM31_01365</name>
</gene>
<evidence type="ECO:0000259" key="4">
    <source>
        <dbReference type="Pfam" id="PF14833"/>
    </source>
</evidence>
<comment type="caution">
    <text evidence="5">The sequence shown here is derived from an EMBL/GenBank/DDBJ whole genome shotgun (WGS) entry which is preliminary data.</text>
</comment>
<evidence type="ECO:0000256" key="1">
    <source>
        <dbReference type="ARBA" id="ARBA00023002"/>
    </source>
</evidence>
<dbReference type="InterPro" id="IPR013328">
    <property type="entry name" value="6PGD_dom2"/>
</dbReference>
<dbReference type="AlphaFoldDB" id="A0A7J3VS01"/>